<protein>
    <submittedName>
        <fullName evidence="2">Uncharacterized protein</fullName>
    </submittedName>
</protein>
<reference evidence="2" key="1">
    <citation type="submission" date="2025-08" db="UniProtKB">
        <authorList>
            <consortium name="Ensembl"/>
        </authorList>
    </citation>
    <scope>IDENTIFICATION</scope>
</reference>
<feature type="compositionally biased region" description="Basic and acidic residues" evidence="1">
    <location>
        <begin position="50"/>
        <end position="60"/>
    </location>
</feature>
<proteinExistence type="predicted"/>
<dbReference type="Pfam" id="PF15722">
    <property type="entry name" value="FAM153"/>
    <property type="match status" value="1"/>
</dbReference>
<accession>A0A2K5JNR9</accession>
<evidence type="ECO:0000313" key="2">
    <source>
        <dbReference type="Ensembl" id="ENSCANP00000030452.1"/>
    </source>
</evidence>
<feature type="compositionally biased region" description="Low complexity" evidence="1">
    <location>
        <begin position="39"/>
        <end position="49"/>
    </location>
</feature>
<dbReference type="PANTHER" id="PTHR40712:SF2">
    <property type="entry name" value="PROTEIN FAM153A-RELATED"/>
    <property type="match status" value="1"/>
</dbReference>
<dbReference type="Proteomes" id="UP000233080">
    <property type="component" value="Unassembled WGS sequence"/>
</dbReference>
<dbReference type="Ensembl" id="ENSCANT00000053658.1">
    <property type="protein sequence ID" value="ENSCANP00000030452.1"/>
    <property type="gene ID" value="ENSCANG00000038890.1"/>
</dbReference>
<organism evidence="2 3">
    <name type="scientific">Colobus angolensis palliatus</name>
    <name type="common">Peters' Angolan colobus</name>
    <dbReference type="NCBI Taxonomy" id="336983"/>
    <lineage>
        <taxon>Eukaryota</taxon>
        <taxon>Metazoa</taxon>
        <taxon>Chordata</taxon>
        <taxon>Craniata</taxon>
        <taxon>Vertebrata</taxon>
        <taxon>Euteleostomi</taxon>
        <taxon>Mammalia</taxon>
        <taxon>Eutheria</taxon>
        <taxon>Euarchontoglires</taxon>
        <taxon>Primates</taxon>
        <taxon>Haplorrhini</taxon>
        <taxon>Catarrhini</taxon>
        <taxon>Cercopithecidae</taxon>
        <taxon>Colobinae</taxon>
        <taxon>Colobus</taxon>
    </lineage>
</organism>
<feature type="region of interest" description="Disordered" evidence="1">
    <location>
        <begin position="1"/>
        <end position="60"/>
    </location>
</feature>
<name>A0A2K5JNR9_COLAP</name>
<reference evidence="2" key="2">
    <citation type="submission" date="2025-09" db="UniProtKB">
        <authorList>
            <consortium name="Ensembl"/>
        </authorList>
    </citation>
    <scope>IDENTIFICATION</scope>
</reference>
<evidence type="ECO:0000256" key="1">
    <source>
        <dbReference type="SAM" id="MobiDB-lite"/>
    </source>
</evidence>
<dbReference type="PANTHER" id="PTHR40712">
    <property type="entry name" value="FAMILY WITH SEQUENCE SIMILARITY 153 MEMBER C-RELATED"/>
    <property type="match status" value="1"/>
</dbReference>
<keyword evidence="3" id="KW-1185">Reference proteome</keyword>
<dbReference type="InterPro" id="IPR023249">
    <property type="entry name" value="FAM153"/>
</dbReference>
<feature type="compositionally biased region" description="Polar residues" evidence="1">
    <location>
        <begin position="29"/>
        <end position="38"/>
    </location>
</feature>
<evidence type="ECO:0000313" key="3">
    <source>
        <dbReference type="Proteomes" id="UP000233080"/>
    </source>
</evidence>
<dbReference type="AlphaFoldDB" id="A0A2K5JNR9"/>
<sequence length="60" mass="6201">DLEDLEEDVPGQTSSSSEEATGLHMLGDSTITGSHQQVSASPSSAPAEAATEKTQVEEEV</sequence>